<evidence type="ECO:0000313" key="2">
    <source>
        <dbReference type="EMBL" id="TXE23943.1"/>
    </source>
</evidence>
<dbReference type="NCBIfam" id="NF038385">
    <property type="entry name" value="IS66_access_TnpA"/>
    <property type="match status" value="1"/>
</dbReference>
<gene>
    <name evidence="2" type="ORF">FOT63_23940</name>
</gene>
<dbReference type="GO" id="GO:0004803">
    <property type="term" value="F:transposase activity"/>
    <property type="evidence" value="ECO:0007669"/>
    <property type="project" value="InterPro"/>
</dbReference>
<name>A0A9X9BYY6_9GAMM</name>
<dbReference type="InterPro" id="IPR002514">
    <property type="entry name" value="Transposase_8"/>
</dbReference>
<evidence type="ECO:0000256" key="1">
    <source>
        <dbReference type="ARBA" id="ARBA00009964"/>
    </source>
</evidence>
<dbReference type="SUPFAM" id="SSF46689">
    <property type="entry name" value="Homeodomain-like"/>
    <property type="match status" value="1"/>
</dbReference>
<evidence type="ECO:0000313" key="3">
    <source>
        <dbReference type="Proteomes" id="UP000321307"/>
    </source>
</evidence>
<comment type="caution">
    <text evidence="2">The sequence shown here is derived from an EMBL/GenBank/DDBJ whole genome shotgun (WGS) entry which is preliminary data.</text>
</comment>
<dbReference type="NCBIfam" id="NF047595">
    <property type="entry name" value="IS66_ISRel24_TnpA"/>
    <property type="match status" value="1"/>
</dbReference>
<dbReference type="InterPro" id="IPR009057">
    <property type="entry name" value="Homeodomain-like_sf"/>
</dbReference>
<dbReference type="AlphaFoldDB" id="A0A9X9BYY6"/>
<dbReference type="Pfam" id="PF01527">
    <property type="entry name" value="HTH_Tnp_1"/>
    <property type="match status" value="1"/>
</dbReference>
<dbReference type="GO" id="GO:0003677">
    <property type="term" value="F:DNA binding"/>
    <property type="evidence" value="ECO:0007669"/>
    <property type="project" value="InterPro"/>
</dbReference>
<reference evidence="2 3" key="1">
    <citation type="submission" date="2019-07" db="EMBL/GenBank/DDBJ databases">
        <title>Serratia strains were isolated from fresh produce.</title>
        <authorList>
            <person name="Cho G.-S."/>
            <person name="Stein M."/>
            <person name="Lee W."/>
            <person name="Suh S.H."/>
            <person name="Franz C.M.A.P."/>
        </authorList>
    </citation>
    <scope>NUCLEOTIDE SEQUENCE [LARGE SCALE GENOMIC DNA]</scope>
    <source>
        <strain evidence="2 3">S17</strain>
    </source>
</reference>
<organism evidence="2 3">
    <name type="scientific">Serratia ureilytica</name>
    <dbReference type="NCBI Taxonomy" id="300181"/>
    <lineage>
        <taxon>Bacteria</taxon>
        <taxon>Pseudomonadati</taxon>
        <taxon>Pseudomonadota</taxon>
        <taxon>Gammaproteobacteria</taxon>
        <taxon>Enterobacterales</taxon>
        <taxon>Yersiniaceae</taxon>
        <taxon>Serratia</taxon>
    </lineage>
</organism>
<accession>A0A9X9BYY6</accession>
<dbReference type="GO" id="GO:0006313">
    <property type="term" value="P:DNA transposition"/>
    <property type="evidence" value="ECO:0007669"/>
    <property type="project" value="InterPro"/>
</dbReference>
<comment type="similarity">
    <text evidence="1">Belongs to the transposase 8 family.</text>
</comment>
<dbReference type="Proteomes" id="UP000321307">
    <property type="component" value="Unassembled WGS sequence"/>
</dbReference>
<protein>
    <submittedName>
        <fullName evidence="2">Transposase</fullName>
    </submittedName>
</protein>
<dbReference type="RefSeq" id="WP_147839135.1">
    <property type="nucleotide sequence ID" value="NZ_VOUP01000035.1"/>
</dbReference>
<dbReference type="EMBL" id="VOUP01000035">
    <property type="protein sequence ID" value="TXE23943.1"/>
    <property type="molecule type" value="Genomic_DNA"/>
</dbReference>
<proteinExistence type="inferred from homology"/>
<sequence length="211" mass="24369">MNKWQWMEEALRLHFDEKLSRMKTARRLNIADSTLYEFFNRFTRCNLTWPLPDGMTMSRLEKQLYPGKAVKKRRKKPPLAPALFNKKQRRPNFPEEFKRRLIEQSLQPGINIAQLARDNNINDNLLFNWRRRYLQKQNKSSAVTPVTLIPVEIAERQPAVIDGALLDVPKNEDHAELCCEVHLPGGSVKLSGAVTPALLLALIGELKRSSQ</sequence>